<protein>
    <submittedName>
        <fullName evidence="3">D-alanyl-D-alanine carboxypeptidase family protein</fullName>
    </submittedName>
</protein>
<accession>A0A934I6A1</accession>
<feature type="region of interest" description="Disordered" evidence="1">
    <location>
        <begin position="101"/>
        <end position="150"/>
    </location>
</feature>
<keyword evidence="4" id="KW-1185">Reference proteome</keyword>
<feature type="region of interest" description="Disordered" evidence="1">
    <location>
        <begin position="1"/>
        <end position="82"/>
    </location>
</feature>
<comment type="caution">
    <text evidence="3">The sequence shown here is derived from an EMBL/GenBank/DDBJ whole genome shotgun (WGS) entry which is preliminary data.</text>
</comment>
<feature type="domain" description="D-alanyl-D-alanine carboxypeptidase-like core" evidence="2">
    <location>
        <begin position="271"/>
        <end position="380"/>
    </location>
</feature>
<proteinExistence type="predicted"/>
<evidence type="ECO:0000313" key="4">
    <source>
        <dbReference type="Proteomes" id="UP000602087"/>
    </source>
</evidence>
<name>A0A934I6A1_9MICO</name>
<keyword evidence="3" id="KW-0378">Hydrolase</keyword>
<dbReference type="InterPro" id="IPR052179">
    <property type="entry name" value="DD-CPase-like"/>
</dbReference>
<feature type="compositionally biased region" description="Basic and acidic residues" evidence="1">
    <location>
        <begin position="112"/>
        <end position="122"/>
    </location>
</feature>
<dbReference type="EMBL" id="JAEINH010000014">
    <property type="protein sequence ID" value="MBI9116058.1"/>
    <property type="molecule type" value="Genomic_DNA"/>
</dbReference>
<organism evidence="3 4">
    <name type="scientific">Sanguibacter suaedae</name>
    <dbReference type="NCBI Taxonomy" id="2795737"/>
    <lineage>
        <taxon>Bacteria</taxon>
        <taxon>Bacillati</taxon>
        <taxon>Actinomycetota</taxon>
        <taxon>Actinomycetes</taxon>
        <taxon>Micrococcales</taxon>
        <taxon>Sanguibacteraceae</taxon>
        <taxon>Sanguibacter</taxon>
    </lineage>
</organism>
<reference evidence="3" key="1">
    <citation type="submission" date="2020-12" db="EMBL/GenBank/DDBJ databases">
        <title>Sanguibacter suaedae sp. nov., isolated from Suaeda aralocaspica.</title>
        <authorList>
            <person name="Ma Q."/>
        </authorList>
    </citation>
    <scope>NUCLEOTIDE SEQUENCE</scope>
    <source>
        <strain evidence="3">YZGR15</strain>
    </source>
</reference>
<dbReference type="Proteomes" id="UP000602087">
    <property type="component" value="Unassembled WGS sequence"/>
</dbReference>
<dbReference type="Pfam" id="PF02557">
    <property type="entry name" value="VanY"/>
    <property type="match status" value="1"/>
</dbReference>
<sequence>MTQSHDVPQVESRPESPTRAAVVRSVPAVEPDVPVAPQRAAVAHPASEPGVTPPAFRRSAPATVTSPRPERLLHTAVAPAGTRAETTTVLPAVAALAVVQDDTRPAAPHRTGTAERSVDRPQRPRGGSKGSGAVRRGKTTAQRTKTLSPGQRWIPRAAVLTSLAVATIAVPLSAGAGGGGGESTTVLADAEETAGTAIGPSTLQVVGSAATDAAPPESLAQAIPEEQRTVQAASRSEIRTALPGCDISVEPSGTNGNLAKNTLCELWGTGNYLRADAAEAMAALNQAYAAEFGGNMCITDSYRTLASQYAVKSQKGALAATPGKSEHGWGLAVDICPESYQATSKWNWLKTNGPLFGWDNPAWARAGGSGSYEPWHWEFTTGVENKG</sequence>
<evidence type="ECO:0000256" key="1">
    <source>
        <dbReference type="SAM" id="MobiDB-lite"/>
    </source>
</evidence>
<dbReference type="InterPro" id="IPR009045">
    <property type="entry name" value="Zn_M74/Hedgehog-like"/>
</dbReference>
<dbReference type="Gene3D" id="3.30.1380.10">
    <property type="match status" value="1"/>
</dbReference>
<feature type="compositionally biased region" description="Low complexity" evidence="1">
    <location>
        <begin position="26"/>
        <end position="37"/>
    </location>
</feature>
<dbReference type="SUPFAM" id="SSF55166">
    <property type="entry name" value="Hedgehog/DD-peptidase"/>
    <property type="match status" value="1"/>
</dbReference>
<gene>
    <name evidence="3" type="ORF">JAV76_13645</name>
</gene>
<dbReference type="GO" id="GO:0004180">
    <property type="term" value="F:carboxypeptidase activity"/>
    <property type="evidence" value="ECO:0007669"/>
    <property type="project" value="UniProtKB-KW"/>
</dbReference>
<dbReference type="PANTHER" id="PTHR34385:SF1">
    <property type="entry name" value="PEPTIDOGLYCAN L-ALANYL-D-GLUTAMATE ENDOPEPTIDASE CWLK"/>
    <property type="match status" value="1"/>
</dbReference>
<evidence type="ECO:0000259" key="2">
    <source>
        <dbReference type="Pfam" id="PF02557"/>
    </source>
</evidence>
<dbReference type="RefSeq" id="WP_198734626.1">
    <property type="nucleotide sequence ID" value="NZ_JAEINH010000014.1"/>
</dbReference>
<dbReference type="AlphaFoldDB" id="A0A934I6A1"/>
<keyword evidence="3" id="KW-0121">Carboxypeptidase</keyword>
<dbReference type="GO" id="GO:0006508">
    <property type="term" value="P:proteolysis"/>
    <property type="evidence" value="ECO:0007669"/>
    <property type="project" value="InterPro"/>
</dbReference>
<dbReference type="PANTHER" id="PTHR34385">
    <property type="entry name" value="D-ALANYL-D-ALANINE CARBOXYPEPTIDASE"/>
    <property type="match status" value="1"/>
</dbReference>
<evidence type="ECO:0000313" key="3">
    <source>
        <dbReference type="EMBL" id="MBI9116058.1"/>
    </source>
</evidence>
<dbReference type="InterPro" id="IPR003709">
    <property type="entry name" value="VanY-like_core_dom"/>
</dbReference>
<dbReference type="CDD" id="cd14814">
    <property type="entry name" value="Peptidase_M15"/>
    <property type="match status" value="1"/>
</dbReference>
<feature type="compositionally biased region" description="Polar residues" evidence="1">
    <location>
        <begin position="139"/>
        <end position="149"/>
    </location>
</feature>
<keyword evidence="3" id="KW-0645">Protease</keyword>